<dbReference type="Gene3D" id="3.10.350.10">
    <property type="entry name" value="LysM domain"/>
    <property type="match status" value="1"/>
</dbReference>
<name>A0AAU8MXW8_9GAMM</name>
<dbReference type="Pfam" id="PF01476">
    <property type="entry name" value="LysM"/>
    <property type="match status" value="1"/>
</dbReference>
<evidence type="ECO:0000313" key="3">
    <source>
        <dbReference type="EMBL" id="XCO76039.1"/>
    </source>
</evidence>
<evidence type="ECO:0000256" key="1">
    <source>
        <dbReference type="SAM" id="MobiDB-lite"/>
    </source>
</evidence>
<dbReference type="CDD" id="cd00118">
    <property type="entry name" value="LysM"/>
    <property type="match status" value="1"/>
</dbReference>
<dbReference type="SMART" id="SM00257">
    <property type="entry name" value="LysM"/>
    <property type="match status" value="1"/>
</dbReference>
<dbReference type="PROSITE" id="PS51782">
    <property type="entry name" value="LYSM"/>
    <property type="match status" value="1"/>
</dbReference>
<proteinExistence type="predicted"/>
<dbReference type="InterPro" id="IPR018392">
    <property type="entry name" value="LysM"/>
</dbReference>
<dbReference type="EMBL" id="CP159925">
    <property type="protein sequence ID" value="XCO76039.1"/>
    <property type="molecule type" value="Genomic_DNA"/>
</dbReference>
<dbReference type="RefSeq" id="WP_363799404.1">
    <property type="nucleotide sequence ID" value="NZ_CP159925.1"/>
</dbReference>
<feature type="domain" description="LysM" evidence="2">
    <location>
        <begin position="31"/>
        <end position="79"/>
    </location>
</feature>
<sequence>MGFPTLDGVSYYPQYFQQPAQTVPPPQPQEQFHTVENGESLESIAQKYSTPEAPVTAQDIADRNQIDAGGVQPGQSLIVPTIKQHAEPKAAPNATPEQGKSDQAMSKYLTAEDNLTAFESGYQRNHNDPDYQPLRSGYASQADTARTELRDAIGAEIKAEFAAHSRPTGDIFDSKAIEQYGAAVIKRYENDPAGKAAAEAAVKDFGVQHEVDTALSTANAMGDAKGAVESLSRDLSKLSPEAQSRLLSSPGFDKLMDEKIVPSFTKPLQGEPWENARNGASAPPKESLLQLQALVEKADPRVANELAGRGVDALNDFFQRAEKDGYSIRLGIEGTTALVQIAGRVGNTADGLAVVQRMADLPVDASQIHLAVADGARPDLLVAIAKAGGGDRITATAIEGVKTYAGSLNGDVDKLAKATDELTWLISNHGGSMTPDQLNKAIQDYTADKLKKDPNWEKNIQAMEEKVAQGGQTLLDQIESLSNLPPDQKAAADKAIEGILGDSKSSYAISLALKKHPEYIDTEAGKRLMQKNAYDAKLGEQGLKLTKELANAYIRNDVLSAAQNYDPRNPASIQQAEQAIERLKNPTLVKALGMDVDSSKYQSYVKLVDELKKSLPAAGDGTQQIVDKLKTHAEAMDNVDKRFTAEGHRPTFEKNQPVGQVLRMVGVGFATIGYLNSQGKANDGQFTLANRNDIKAIVDAASLGQKGTELAVGLGMVAENSALGRFGAGNRANDNTSLDPGRMTRADRVFGHLSAGLDYWAAATSYSAGDNVRAGLYAVSGVGGTMAALSGTSLAASLGAGSWLGPVGIALVAIGTIGLTMKDRVDHSNAHMNETSAKFLSHAGFGEAASTALIDQSGEGWSPVTLLARYASDKGYKLDDPADQQKFALWIKGLDSGKLERLRDEMHHALDDIDGDVGKFGGDTTVYRPEKFIHGGNGMAVKVPANISTIGHLDAVIRDLGLPELPKA</sequence>
<dbReference type="InterPro" id="IPR036779">
    <property type="entry name" value="LysM_dom_sf"/>
</dbReference>
<evidence type="ECO:0000259" key="2">
    <source>
        <dbReference type="PROSITE" id="PS51782"/>
    </source>
</evidence>
<organism evidence="3">
    <name type="scientific">Lysobacter firmicutimachus</name>
    <dbReference type="NCBI Taxonomy" id="1792846"/>
    <lineage>
        <taxon>Bacteria</taxon>
        <taxon>Pseudomonadati</taxon>
        <taxon>Pseudomonadota</taxon>
        <taxon>Gammaproteobacteria</taxon>
        <taxon>Lysobacterales</taxon>
        <taxon>Lysobacteraceae</taxon>
        <taxon>Lysobacter</taxon>
    </lineage>
</organism>
<dbReference type="SUPFAM" id="SSF54106">
    <property type="entry name" value="LysM domain"/>
    <property type="match status" value="1"/>
</dbReference>
<reference evidence="3" key="1">
    <citation type="submission" date="2024-06" db="EMBL/GenBank/DDBJ databases">
        <authorList>
            <person name="Li S."/>
        </authorList>
    </citation>
    <scope>NUCLEOTIDE SEQUENCE</scope>
    <source>
        <strain evidence="3">SR10</strain>
    </source>
</reference>
<dbReference type="AlphaFoldDB" id="A0AAU8MXW8"/>
<accession>A0AAU8MXW8</accession>
<gene>
    <name evidence="3" type="ORF">ABU614_04430</name>
</gene>
<feature type="region of interest" description="Disordered" evidence="1">
    <location>
        <begin position="84"/>
        <end position="103"/>
    </location>
</feature>
<protein>
    <submittedName>
        <fullName evidence="3">LysM peptidoglycan-binding domain-containing protein</fullName>
    </submittedName>
</protein>